<name>A0A8S3V5A5_MYTED</name>
<accession>A0A8S3V5A5</accession>
<gene>
    <name evidence="1" type="ORF">MEDL_64557</name>
</gene>
<keyword evidence="2" id="KW-1185">Reference proteome</keyword>
<evidence type="ECO:0000313" key="2">
    <source>
        <dbReference type="Proteomes" id="UP000683360"/>
    </source>
</evidence>
<dbReference type="Proteomes" id="UP000683360">
    <property type="component" value="Unassembled WGS sequence"/>
</dbReference>
<dbReference type="EMBL" id="CAJPWZ010003138">
    <property type="protein sequence ID" value="CAG2253006.1"/>
    <property type="molecule type" value="Genomic_DNA"/>
</dbReference>
<proteinExistence type="predicted"/>
<comment type="caution">
    <text evidence="1">The sequence shown here is derived from an EMBL/GenBank/DDBJ whole genome shotgun (WGS) entry which is preliminary data.</text>
</comment>
<reference evidence="1" key="1">
    <citation type="submission" date="2021-03" db="EMBL/GenBank/DDBJ databases">
        <authorList>
            <person name="Bekaert M."/>
        </authorList>
    </citation>
    <scope>NUCLEOTIDE SEQUENCE</scope>
</reference>
<evidence type="ECO:0000313" key="1">
    <source>
        <dbReference type="EMBL" id="CAG2253006.1"/>
    </source>
</evidence>
<organism evidence="1 2">
    <name type="scientific">Mytilus edulis</name>
    <name type="common">Blue mussel</name>
    <dbReference type="NCBI Taxonomy" id="6550"/>
    <lineage>
        <taxon>Eukaryota</taxon>
        <taxon>Metazoa</taxon>
        <taxon>Spiralia</taxon>
        <taxon>Lophotrochozoa</taxon>
        <taxon>Mollusca</taxon>
        <taxon>Bivalvia</taxon>
        <taxon>Autobranchia</taxon>
        <taxon>Pteriomorphia</taxon>
        <taxon>Mytilida</taxon>
        <taxon>Mytiloidea</taxon>
        <taxon>Mytilidae</taxon>
        <taxon>Mytilinae</taxon>
        <taxon>Mytilus</taxon>
    </lineage>
</organism>
<protein>
    <submittedName>
        <fullName evidence="1">Uncharacterized protein</fullName>
    </submittedName>
</protein>
<dbReference type="AlphaFoldDB" id="A0A8S3V5A5"/>
<sequence>MLWILFEGLSCERLWSGNSQTELNCTVGNTINDINITIHEVHDACSTTDDVLTETMIALDSASYTSCIGHNSCVLTNNMISDSNSGSEKTWKLFIQYYCVRTSDNHHNPKNPKTVCPYKMESIACGNTIRKIEIKSVEMMPYLSVCEKPVLNNSYIFRIDSAESKSCLPAN</sequence>